<accession>A0AA50H9H7</accession>
<evidence type="ECO:0000256" key="2">
    <source>
        <dbReference type="ARBA" id="ARBA00022475"/>
    </source>
</evidence>
<gene>
    <name evidence="9" type="ORF">Q9313_28745</name>
</gene>
<dbReference type="SUPFAM" id="SSF52540">
    <property type="entry name" value="P-loop containing nucleoside triphosphate hydrolases"/>
    <property type="match status" value="1"/>
</dbReference>
<evidence type="ECO:0000313" key="10">
    <source>
        <dbReference type="Proteomes" id="UP001234585"/>
    </source>
</evidence>
<evidence type="ECO:0000313" key="9">
    <source>
        <dbReference type="EMBL" id="WLS01389.1"/>
    </source>
</evidence>
<evidence type="ECO:0000256" key="3">
    <source>
        <dbReference type="ARBA" id="ARBA00022692"/>
    </source>
</evidence>
<dbReference type="InterPro" id="IPR019476">
    <property type="entry name" value="T4SS_TraD_DNA-bd"/>
</dbReference>
<evidence type="ECO:0000256" key="5">
    <source>
        <dbReference type="ARBA" id="ARBA00023136"/>
    </source>
</evidence>
<dbReference type="InterPro" id="IPR027417">
    <property type="entry name" value="P-loop_NTPase"/>
</dbReference>
<feature type="transmembrane region" description="Helical" evidence="7">
    <location>
        <begin position="76"/>
        <end position="99"/>
    </location>
</feature>
<feature type="transmembrane region" description="Helical" evidence="7">
    <location>
        <begin position="12"/>
        <end position="30"/>
    </location>
</feature>
<proteinExistence type="predicted"/>
<comment type="subcellular location">
    <subcellularLocation>
        <location evidence="1">Cell membrane</location>
        <topology evidence="1">Multi-pass membrane protein</topology>
    </subcellularLocation>
</comment>
<protein>
    <submittedName>
        <fullName evidence="9">Type IV secretion system DNA-binding domain-containing protein</fullName>
    </submittedName>
</protein>
<dbReference type="Pfam" id="PF10412">
    <property type="entry name" value="TrwB_AAD_bind"/>
    <property type="match status" value="1"/>
</dbReference>
<feature type="compositionally biased region" description="Polar residues" evidence="6">
    <location>
        <begin position="608"/>
        <end position="619"/>
    </location>
</feature>
<dbReference type="PANTHER" id="PTHR37937">
    <property type="entry name" value="CONJUGATIVE TRANSFER: DNA TRANSPORT"/>
    <property type="match status" value="1"/>
</dbReference>
<dbReference type="CDD" id="cd01127">
    <property type="entry name" value="TrwB_TraG_TraD_VirD4"/>
    <property type="match status" value="1"/>
</dbReference>
<keyword evidence="4 7" id="KW-1133">Transmembrane helix</keyword>
<sequence length="635" mass="72127">MIKKPQEFQIKTFMVIAVATVPLPFIFWLWRFHYGEWGNHTLSSPYPCLFPWDWAKCTAEFEKILTDTRSVRPPRLFLVVLWLLPICAAGSGIWLKYLLARTRIIHSGLTVETMQGLLEEARIELKYSKFPKSSGIHLFNGWKLSLERETRHIMIAGAPGSGKTLIFRRIINEVVKRRDKAIIFDEKGDYTRLVPASINDGKSFQPIILAPQDNRSAVWDIAADLIVSQDAVELAHRIIPDSGHPFFTQSARAVLAGCTIKLMAEKPKEWTWLDLLNETRQDHATLLRTMLKYHRGADIFLTADYKQVMSTLGQLETHMRVLDMLSTAWPNYDGRMRFSLRDWLVNKTEHRTVIVQHSGRYAELSDGWISALYAVAVTTVTDSNLLDDNDLRRIWFFLDEWGQLPGIKDFERFITLGRSKGVCAVLGLQDDSQIEKNYGIEILSTLTASVGTKILARINAGPTADKLQRYYGDVIFTDYRRDMSADGVTKMLPDAKHEAALNIADLTNLQVTNRGVEVFVSGIGRHLYKVTVPFPQENAKHREPNVPAAWTHTFKVNGTFSNDADIEAFVKATLGKKEPPPRGAFHDPQHEPELPLEEEFNAVKAEQQEANSSAQSGQPETVKPYGKVDLFQDYR</sequence>
<dbReference type="AlphaFoldDB" id="A0AA50H9H7"/>
<evidence type="ECO:0000259" key="8">
    <source>
        <dbReference type="Pfam" id="PF10412"/>
    </source>
</evidence>
<geneLocation type="plasmid" evidence="9 10">
    <name>unnamed7</name>
</geneLocation>
<dbReference type="GO" id="GO:0003677">
    <property type="term" value="F:DNA binding"/>
    <property type="evidence" value="ECO:0007669"/>
    <property type="project" value="UniProtKB-KW"/>
</dbReference>
<evidence type="ECO:0000256" key="4">
    <source>
        <dbReference type="ARBA" id="ARBA00022989"/>
    </source>
</evidence>
<name>A0AA50H9H7_9HYPH</name>
<keyword evidence="2" id="KW-1003">Cell membrane</keyword>
<dbReference type="Gene3D" id="3.40.50.300">
    <property type="entry name" value="P-loop containing nucleotide triphosphate hydrolases"/>
    <property type="match status" value="2"/>
</dbReference>
<reference evidence="9 10" key="1">
    <citation type="submission" date="2023-08" db="EMBL/GenBank/DDBJ databases">
        <title>Pathogen: clinical or host-associated sample.</title>
        <authorList>
            <person name="Hergert J."/>
            <person name="Casey R."/>
            <person name="Wagner J."/>
            <person name="Young E.L."/>
            <person name="Oakeson K.F."/>
        </authorList>
    </citation>
    <scope>NUCLEOTIDE SEQUENCE [LARGE SCALE GENOMIC DNA]</scope>
    <source>
        <strain evidence="9 10">1760953</strain>
        <plasmid evidence="9 10">unnamed7</plasmid>
    </source>
</reference>
<keyword evidence="5 7" id="KW-0472">Membrane</keyword>
<dbReference type="PANTHER" id="PTHR37937:SF1">
    <property type="entry name" value="CONJUGATIVE TRANSFER: DNA TRANSPORT"/>
    <property type="match status" value="1"/>
</dbReference>
<keyword evidence="9" id="KW-0238">DNA-binding</keyword>
<keyword evidence="10" id="KW-1185">Reference proteome</keyword>
<feature type="compositionally biased region" description="Basic and acidic residues" evidence="6">
    <location>
        <begin position="575"/>
        <end position="593"/>
    </location>
</feature>
<dbReference type="RefSeq" id="WP_306041842.1">
    <property type="nucleotide sequence ID" value="NZ_CP132309.1"/>
</dbReference>
<dbReference type="Proteomes" id="UP001234585">
    <property type="component" value="Plasmid unnamed7"/>
</dbReference>
<dbReference type="EMBL" id="CP132309">
    <property type="protein sequence ID" value="WLS01389.1"/>
    <property type="molecule type" value="Genomic_DNA"/>
</dbReference>
<keyword evidence="3 7" id="KW-0812">Transmembrane</keyword>
<organism evidence="9 10">
    <name type="scientific">Shinella sumterensis</name>
    <dbReference type="NCBI Taxonomy" id="1967501"/>
    <lineage>
        <taxon>Bacteria</taxon>
        <taxon>Pseudomonadati</taxon>
        <taxon>Pseudomonadota</taxon>
        <taxon>Alphaproteobacteria</taxon>
        <taxon>Hyphomicrobiales</taxon>
        <taxon>Rhizobiaceae</taxon>
        <taxon>Shinella</taxon>
    </lineage>
</organism>
<evidence type="ECO:0000256" key="6">
    <source>
        <dbReference type="SAM" id="MobiDB-lite"/>
    </source>
</evidence>
<evidence type="ECO:0000256" key="1">
    <source>
        <dbReference type="ARBA" id="ARBA00004651"/>
    </source>
</evidence>
<feature type="domain" description="Type IV secretion system coupling protein TraD DNA-binding" evidence="8">
    <location>
        <begin position="144"/>
        <end position="481"/>
    </location>
</feature>
<dbReference type="InterPro" id="IPR051539">
    <property type="entry name" value="T4SS-coupling_protein"/>
</dbReference>
<keyword evidence="9" id="KW-0614">Plasmid</keyword>
<dbReference type="GO" id="GO:0005886">
    <property type="term" value="C:plasma membrane"/>
    <property type="evidence" value="ECO:0007669"/>
    <property type="project" value="UniProtKB-SubCell"/>
</dbReference>
<feature type="region of interest" description="Disordered" evidence="6">
    <location>
        <begin position="575"/>
        <end position="635"/>
    </location>
</feature>
<evidence type="ECO:0000256" key="7">
    <source>
        <dbReference type="SAM" id="Phobius"/>
    </source>
</evidence>